<feature type="transmembrane region" description="Helical" evidence="8">
    <location>
        <begin position="369"/>
        <end position="393"/>
    </location>
</feature>
<comment type="function">
    <text evidence="8">Probable subunit of the gamma-secretase complex, an endoprotease complex that catalyzes the intramembrane cleavage of integral membrane proteins such as Notch receptors.</text>
</comment>
<proteinExistence type="inferred from homology"/>
<keyword evidence="8" id="KW-0645">Protease</keyword>
<keyword evidence="2 8" id="KW-0812">Transmembrane</keyword>
<dbReference type="GO" id="GO:0016485">
    <property type="term" value="P:protein processing"/>
    <property type="evidence" value="ECO:0007669"/>
    <property type="project" value="InterPro"/>
</dbReference>
<keyword evidence="4 8" id="KW-0914">Notch signaling pathway</keyword>
<feature type="transmembrane region" description="Helical" evidence="8">
    <location>
        <begin position="82"/>
        <end position="103"/>
    </location>
</feature>
<dbReference type="GO" id="GO:0042500">
    <property type="term" value="F:aspartic endopeptidase activity, intramembrane cleaving"/>
    <property type="evidence" value="ECO:0007669"/>
    <property type="project" value="InterPro"/>
</dbReference>
<feature type="compositionally biased region" description="Polar residues" evidence="9">
    <location>
        <begin position="1"/>
        <end position="16"/>
    </location>
</feature>
<dbReference type="OMA" id="RIYICKP"/>
<keyword evidence="8" id="KW-0378">Hydrolase</keyword>
<comment type="subunit">
    <text evidence="8">Homodimer.</text>
</comment>
<dbReference type="GO" id="GO:0006509">
    <property type="term" value="P:membrane protein ectodomain proteolysis"/>
    <property type="evidence" value="ECO:0007669"/>
    <property type="project" value="TreeGrafter"/>
</dbReference>
<keyword evidence="6 8" id="KW-0333">Golgi apparatus</keyword>
<dbReference type="PANTHER" id="PTHR10202:SF13">
    <property type="entry name" value="PRESENILIN HOMOLOG"/>
    <property type="match status" value="1"/>
</dbReference>
<sequence length="432" mass="47647">MSETSPEPGRASTSDTSDVHQRRHETVKTESATSDFMAARATAEGDPPEKEEAHATSEKESSSSSSSTLPSSKKRMYGSSDMVKVFIPVFICMLIVVLCVRNIEVYSDDHVIPAPYVIYREMDAEPTTRLWQSFINAGLLVGIIIVATCFIVCLFYLRCFYCLFGFVILATFSLLTVVSCIQYHKILEKIDMPVSLVLVFILHYNFVVLAMMAIFWKGPLRVQQTTLIVVSAVITLTLMELLPKWTTWTLLIIIAVWDLIAVLTPCGPLKILVDIAEKRGDDLMPVLIYSGSVFLSQVTEGQKQNENGKSCLPNHEPTNRPSPAAALKSLNMRNSISTSEEESRSIRLGLGDFIFYSLLVGTATATSDWATTLACCVSILTGLGFTLVLLVILQQALPALPISIVFGVVAYFGSKLAMSSMILEFNRKLILV</sequence>
<keyword evidence="3 8" id="KW-0256">Endoplasmic reticulum</keyword>
<evidence type="ECO:0000256" key="9">
    <source>
        <dbReference type="SAM" id="MobiDB-lite"/>
    </source>
</evidence>
<feature type="compositionally biased region" description="Low complexity" evidence="9">
    <location>
        <begin position="62"/>
        <end position="71"/>
    </location>
</feature>
<dbReference type="EC" id="3.4.23.-" evidence="8"/>
<evidence type="ECO:0000256" key="7">
    <source>
        <dbReference type="ARBA" id="ARBA00023136"/>
    </source>
</evidence>
<dbReference type="GO" id="GO:0007219">
    <property type="term" value="P:Notch signaling pathway"/>
    <property type="evidence" value="ECO:0007669"/>
    <property type="project" value="UniProtKB-KW"/>
</dbReference>
<feature type="compositionally biased region" description="Basic and acidic residues" evidence="9">
    <location>
        <begin position="47"/>
        <end position="61"/>
    </location>
</feature>
<dbReference type="Gene3D" id="1.10.472.100">
    <property type="entry name" value="Presenilin"/>
    <property type="match status" value="1"/>
</dbReference>
<comment type="subcellular location">
    <subcellularLocation>
        <location evidence="8">Endoplasmic reticulum membrane</location>
        <topology evidence="8">Multi-pass membrane protein</topology>
    </subcellularLocation>
    <subcellularLocation>
        <location evidence="8">Golgi apparatus membrane</location>
        <topology evidence="8">Multi-pass membrane protein</topology>
    </subcellularLocation>
</comment>
<organism evidence="10 11">
    <name type="scientific">Haemonchus contortus</name>
    <name type="common">Barber pole worm</name>
    <dbReference type="NCBI Taxonomy" id="6289"/>
    <lineage>
        <taxon>Eukaryota</taxon>
        <taxon>Metazoa</taxon>
        <taxon>Ecdysozoa</taxon>
        <taxon>Nematoda</taxon>
        <taxon>Chromadorea</taxon>
        <taxon>Rhabditida</taxon>
        <taxon>Rhabditina</taxon>
        <taxon>Rhabditomorpha</taxon>
        <taxon>Strongyloidea</taxon>
        <taxon>Trichostrongylidae</taxon>
        <taxon>Haemonchus</taxon>
    </lineage>
</organism>
<dbReference type="GO" id="GO:0005789">
    <property type="term" value="C:endoplasmic reticulum membrane"/>
    <property type="evidence" value="ECO:0007669"/>
    <property type="project" value="UniProtKB-SubCell"/>
</dbReference>
<dbReference type="GO" id="GO:0055074">
    <property type="term" value="P:calcium ion homeostasis"/>
    <property type="evidence" value="ECO:0007669"/>
    <property type="project" value="TreeGrafter"/>
</dbReference>
<feature type="region of interest" description="Disordered" evidence="9">
    <location>
        <begin position="304"/>
        <end position="324"/>
    </location>
</feature>
<feature type="transmembrane region" description="Helical" evidence="8">
    <location>
        <begin position="248"/>
        <end position="269"/>
    </location>
</feature>
<feature type="region of interest" description="Disordered" evidence="9">
    <location>
        <begin position="1"/>
        <end position="75"/>
    </location>
</feature>
<keyword evidence="10" id="KW-1185">Reference proteome</keyword>
<evidence type="ECO:0000256" key="8">
    <source>
        <dbReference type="RuleBase" id="RU361148"/>
    </source>
</evidence>
<comment type="similarity">
    <text evidence="1 8">Belongs to the peptidase A22A family.</text>
</comment>
<protein>
    <recommendedName>
        <fullName evidence="8">Presenilin</fullName>
        <ecNumber evidence="8">3.4.23.-</ecNumber>
    </recommendedName>
</protein>
<dbReference type="InterPro" id="IPR042524">
    <property type="entry name" value="Presenilin_C"/>
</dbReference>
<dbReference type="PANTHER" id="PTHR10202">
    <property type="entry name" value="PRESENILIN"/>
    <property type="match status" value="1"/>
</dbReference>
<dbReference type="GO" id="GO:0034205">
    <property type="term" value="P:amyloid-beta formation"/>
    <property type="evidence" value="ECO:0007669"/>
    <property type="project" value="TreeGrafter"/>
</dbReference>
<dbReference type="SMART" id="SM00730">
    <property type="entry name" value="PSN"/>
    <property type="match status" value="1"/>
</dbReference>
<evidence type="ECO:0000313" key="10">
    <source>
        <dbReference type="Proteomes" id="UP000025227"/>
    </source>
</evidence>
<feature type="transmembrane region" description="Helical" evidence="8">
    <location>
        <begin position="164"/>
        <end position="184"/>
    </location>
</feature>
<dbReference type="PRINTS" id="PR01072">
    <property type="entry name" value="PRESENILIN"/>
</dbReference>
<evidence type="ECO:0000256" key="5">
    <source>
        <dbReference type="ARBA" id="ARBA00022989"/>
    </source>
</evidence>
<evidence type="ECO:0000256" key="1">
    <source>
        <dbReference type="ARBA" id="ARBA00008604"/>
    </source>
</evidence>
<evidence type="ECO:0000256" key="6">
    <source>
        <dbReference type="ARBA" id="ARBA00023034"/>
    </source>
</evidence>
<keyword evidence="5 8" id="KW-1133">Transmembrane helix</keyword>
<dbReference type="Pfam" id="PF01080">
    <property type="entry name" value="Presenilin"/>
    <property type="match status" value="2"/>
</dbReference>
<name>A0A7I4Y2X9_HAECO</name>
<keyword evidence="7 8" id="KW-0472">Membrane</keyword>
<evidence type="ECO:0000313" key="11">
    <source>
        <dbReference type="WBParaSite" id="HCON_00044210-00002"/>
    </source>
</evidence>
<dbReference type="InterPro" id="IPR006639">
    <property type="entry name" value="Preselin/SPP"/>
</dbReference>
<feature type="transmembrane region" description="Helical" evidence="8">
    <location>
        <begin position="134"/>
        <end position="157"/>
    </location>
</feature>
<dbReference type="WBParaSite" id="HCON_00044210-00002">
    <property type="protein sequence ID" value="HCON_00044210-00002"/>
    <property type="gene ID" value="HCON_00044210"/>
</dbReference>
<evidence type="ECO:0000256" key="3">
    <source>
        <dbReference type="ARBA" id="ARBA00022824"/>
    </source>
</evidence>
<feature type="transmembrane region" description="Helical" evidence="8">
    <location>
        <begin position="225"/>
        <end position="242"/>
    </location>
</feature>
<evidence type="ECO:0000256" key="4">
    <source>
        <dbReference type="ARBA" id="ARBA00022976"/>
    </source>
</evidence>
<dbReference type="OrthoDB" id="20287at2759"/>
<dbReference type="Proteomes" id="UP000025227">
    <property type="component" value="Unplaced"/>
</dbReference>
<dbReference type="InterPro" id="IPR001108">
    <property type="entry name" value="Peptidase_A22A"/>
</dbReference>
<dbReference type="AlphaFoldDB" id="A0A7I4Y2X9"/>
<dbReference type="GO" id="GO:0000139">
    <property type="term" value="C:Golgi membrane"/>
    <property type="evidence" value="ECO:0007669"/>
    <property type="project" value="UniProtKB-SubCell"/>
</dbReference>
<feature type="transmembrane region" description="Helical" evidence="8">
    <location>
        <begin position="399"/>
        <end position="418"/>
    </location>
</feature>
<accession>A0A7I4Y2X9</accession>
<evidence type="ECO:0000256" key="2">
    <source>
        <dbReference type="ARBA" id="ARBA00022692"/>
    </source>
</evidence>
<comment type="domain">
    <text evidence="8">The PAL motif is required for normal active site conformation.</text>
</comment>
<feature type="compositionally biased region" description="Basic and acidic residues" evidence="9">
    <location>
        <begin position="17"/>
        <end position="28"/>
    </location>
</feature>
<dbReference type="GO" id="GO:0070765">
    <property type="term" value="C:gamma-secretase complex"/>
    <property type="evidence" value="ECO:0007669"/>
    <property type="project" value="TreeGrafter"/>
</dbReference>
<feature type="transmembrane region" description="Helical" evidence="8">
    <location>
        <begin position="196"/>
        <end position="216"/>
    </location>
</feature>
<reference evidence="11" key="1">
    <citation type="submission" date="2020-12" db="UniProtKB">
        <authorList>
            <consortium name="WormBaseParasite"/>
        </authorList>
    </citation>
    <scope>IDENTIFICATION</scope>
    <source>
        <strain evidence="11">MHco3</strain>
    </source>
</reference>